<keyword evidence="3 5" id="KW-0808">Transferase</keyword>
<evidence type="ECO:0000256" key="3">
    <source>
        <dbReference type="ARBA" id="ARBA00022679"/>
    </source>
</evidence>
<comment type="function">
    <text evidence="5">Attaches a formyl group to the free amino group of methionyl-tRNA(fMet). The formyl group appears to play a dual role in the initiator identity of N-formylmethionyl-tRNA by promoting its recognition by IF2 and preventing the misappropriation of this tRNA by the elongation apparatus.</text>
</comment>
<dbReference type="InterPro" id="IPR005793">
    <property type="entry name" value="Formyl_trans_C"/>
</dbReference>
<dbReference type="InterPro" id="IPR036477">
    <property type="entry name" value="Formyl_transf_N_sf"/>
</dbReference>
<evidence type="ECO:0000259" key="7">
    <source>
        <dbReference type="Pfam" id="PF02911"/>
    </source>
</evidence>
<evidence type="ECO:0000313" key="8">
    <source>
        <dbReference type="EMBL" id="MCF6377672.1"/>
    </source>
</evidence>
<dbReference type="InterPro" id="IPR044135">
    <property type="entry name" value="Met-tRNA-FMT_C"/>
</dbReference>
<dbReference type="CDD" id="cd08646">
    <property type="entry name" value="FMT_core_Met-tRNA-FMT_N"/>
    <property type="match status" value="1"/>
</dbReference>
<dbReference type="Gene3D" id="3.40.50.12230">
    <property type="match status" value="1"/>
</dbReference>
<keyword evidence="9" id="KW-1185">Reference proteome</keyword>
<dbReference type="Pfam" id="PF00551">
    <property type="entry name" value="Formyl_trans_N"/>
    <property type="match status" value="1"/>
</dbReference>
<dbReference type="SUPFAM" id="SSF50486">
    <property type="entry name" value="FMT C-terminal domain-like"/>
    <property type="match status" value="1"/>
</dbReference>
<dbReference type="InterPro" id="IPR041711">
    <property type="entry name" value="Met-tRNA-FMT_N"/>
</dbReference>
<name>A0ABS9H8X6_9ACTN</name>
<dbReference type="HAMAP" id="MF_00182">
    <property type="entry name" value="Formyl_trans"/>
    <property type="match status" value="1"/>
</dbReference>
<dbReference type="EMBL" id="JAKJHZ010000005">
    <property type="protein sequence ID" value="MCF6377672.1"/>
    <property type="molecule type" value="Genomic_DNA"/>
</dbReference>
<proteinExistence type="inferred from homology"/>
<feature type="binding site" evidence="5">
    <location>
        <begin position="109"/>
        <end position="112"/>
    </location>
    <ligand>
        <name>(6S)-5,6,7,8-tetrahydrofolate</name>
        <dbReference type="ChEBI" id="CHEBI:57453"/>
    </ligand>
</feature>
<reference evidence="8 9" key="1">
    <citation type="submission" date="2022-01" db="EMBL/GenBank/DDBJ databases">
        <title>Nocardioides sp. nov., an actinomycete isolated from mining soil.</title>
        <authorList>
            <person name="Liu L."/>
        </authorList>
    </citation>
    <scope>NUCLEOTIDE SEQUENCE [LARGE SCALE GENOMIC DNA]</scope>
    <source>
        <strain evidence="8 9">KLBMP 9356</strain>
    </source>
</reference>
<dbReference type="Pfam" id="PF02911">
    <property type="entry name" value="Formyl_trans_C"/>
    <property type="match status" value="1"/>
</dbReference>
<comment type="similarity">
    <text evidence="1 5">Belongs to the Fmt family.</text>
</comment>
<dbReference type="InterPro" id="IPR002376">
    <property type="entry name" value="Formyl_transf_N"/>
</dbReference>
<dbReference type="InterPro" id="IPR011034">
    <property type="entry name" value="Formyl_transferase-like_C_sf"/>
</dbReference>
<evidence type="ECO:0000313" key="9">
    <source>
        <dbReference type="Proteomes" id="UP001201161"/>
    </source>
</evidence>
<dbReference type="CDD" id="cd08704">
    <property type="entry name" value="Met_tRNA_FMT_C"/>
    <property type="match status" value="1"/>
</dbReference>
<dbReference type="NCBIfam" id="TIGR00460">
    <property type="entry name" value="fmt"/>
    <property type="match status" value="1"/>
</dbReference>
<dbReference type="InterPro" id="IPR005794">
    <property type="entry name" value="Fmt"/>
</dbReference>
<feature type="domain" description="Formyl transferase N-terminal" evidence="6">
    <location>
        <begin position="1"/>
        <end position="179"/>
    </location>
</feature>
<keyword evidence="4 5" id="KW-0648">Protein biosynthesis</keyword>
<comment type="caution">
    <text evidence="8">The sequence shown here is derived from an EMBL/GenBank/DDBJ whole genome shotgun (WGS) entry which is preliminary data.</text>
</comment>
<comment type="catalytic activity">
    <reaction evidence="5">
        <text>L-methionyl-tRNA(fMet) + (6R)-10-formyltetrahydrofolate = N-formyl-L-methionyl-tRNA(fMet) + (6S)-5,6,7,8-tetrahydrofolate + H(+)</text>
        <dbReference type="Rhea" id="RHEA:24380"/>
        <dbReference type="Rhea" id="RHEA-COMP:9952"/>
        <dbReference type="Rhea" id="RHEA-COMP:9953"/>
        <dbReference type="ChEBI" id="CHEBI:15378"/>
        <dbReference type="ChEBI" id="CHEBI:57453"/>
        <dbReference type="ChEBI" id="CHEBI:78530"/>
        <dbReference type="ChEBI" id="CHEBI:78844"/>
        <dbReference type="ChEBI" id="CHEBI:195366"/>
        <dbReference type="EC" id="2.1.2.9"/>
    </reaction>
</comment>
<sequence length="311" mass="32813">MRVVFAGTPQVALPALDAVAASRHELVGVVTRPDAPSGRGRKLVASPVAQRAEELGVPVLKPEHPRDPDFQVALADLRPDACPVVAYGALLPQSALDLVPHGWINLHFSVLPSWRGAAPVQHALWAGDEVTGATTFRIVKELDAGPVFGVMTERVRPDDTAGDLLARLAEGGAGLLVQTLDGIEDGSLDAREQQEEGVSFAPKILVDDARIDWGHPAVGIDRQVRACTPGPGAWSTFGGERIKVGPVRVVDREAIPPGVLEVTKNAVLVGTATAPVRLGEVKPFGKKQMAAADWARGVRLESGARLGEDVS</sequence>
<dbReference type="PANTHER" id="PTHR11138:SF5">
    <property type="entry name" value="METHIONYL-TRNA FORMYLTRANSFERASE, MITOCHONDRIAL"/>
    <property type="match status" value="1"/>
</dbReference>
<dbReference type="RefSeq" id="WP_236401324.1">
    <property type="nucleotide sequence ID" value="NZ_JAKJHZ010000005.1"/>
</dbReference>
<evidence type="ECO:0000256" key="2">
    <source>
        <dbReference type="ARBA" id="ARBA00012261"/>
    </source>
</evidence>
<accession>A0ABS9H8X6</accession>
<dbReference type="GO" id="GO:0004479">
    <property type="term" value="F:methionyl-tRNA formyltransferase activity"/>
    <property type="evidence" value="ECO:0007669"/>
    <property type="project" value="UniProtKB-EC"/>
</dbReference>
<dbReference type="Proteomes" id="UP001201161">
    <property type="component" value="Unassembled WGS sequence"/>
</dbReference>
<evidence type="ECO:0000259" key="6">
    <source>
        <dbReference type="Pfam" id="PF00551"/>
    </source>
</evidence>
<organism evidence="8 9">
    <name type="scientific">Nocardioides potassii</name>
    <dbReference type="NCBI Taxonomy" id="2911371"/>
    <lineage>
        <taxon>Bacteria</taxon>
        <taxon>Bacillati</taxon>
        <taxon>Actinomycetota</taxon>
        <taxon>Actinomycetes</taxon>
        <taxon>Propionibacteriales</taxon>
        <taxon>Nocardioidaceae</taxon>
        <taxon>Nocardioides</taxon>
    </lineage>
</organism>
<evidence type="ECO:0000256" key="1">
    <source>
        <dbReference type="ARBA" id="ARBA00010699"/>
    </source>
</evidence>
<feature type="domain" description="Formyl transferase C-terminal" evidence="7">
    <location>
        <begin position="204"/>
        <end position="298"/>
    </location>
</feature>
<evidence type="ECO:0000256" key="4">
    <source>
        <dbReference type="ARBA" id="ARBA00022917"/>
    </source>
</evidence>
<dbReference type="PANTHER" id="PTHR11138">
    <property type="entry name" value="METHIONYL-TRNA FORMYLTRANSFERASE"/>
    <property type="match status" value="1"/>
</dbReference>
<evidence type="ECO:0000256" key="5">
    <source>
        <dbReference type="HAMAP-Rule" id="MF_00182"/>
    </source>
</evidence>
<gene>
    <name evidence="5 8" type="primary">fmt</name>
    <name evidence="8" type="ORF">L2K70_08650</name>
</gene>
<dbReference type="EC" id="2.1.2.9" evidence="2 5"/>
<dbReference type="SUPFAM" id="SSF53328">
    <property type="entry name" value="Formyltransferase"/>
    <property type="match status" value="1"/>
</dbReference>
<protein>
    <recommendedName>
        <fullName evidence="2 5">Methionyl-tRNA formyltransferase</fullName>
        <ecNumber evidence="2 5">2.1.2.9</ecNumber>
    </recommendedName>
</protein>